<feature type="non-terminal residue" evidence="1">
    <location>
        <position position="1"/>
    </location>
</feature>
<comment type="caution">
    <text evidence="1">The sequence shown here is derived from an EMBL/GenBank/DDBJ whole genome shotgun (WGS) entry which is preliminary data.</text>
</comment>
<name>X0RYC6_9ZZZZ</name>
<protein>
    <recommendedName>
        <fullName evidence="2">DUF2341 domain-containing protein</fullName>
    </recommendedName>
</protein>
<accession>X0RYC6</accession>
<dbReference type="AlphaFoldDB" id="X0RYC6"/>
<organism evidence="1">
    <name type="scientific">marine sediment metagenome</name>
    <dbReference type="NCBI Taxonomy" id="412755"/>
    <lineage>
        <taxon>unclassified sequences</taxon>
        <taxon>metagenomes</taxon>
        <taxon>ecological metagenomes</taxon>
    </lineage>
</organism>
<dbReference type="SUPFAM" id="SSF49899">
    <property type="entry name" value="Concanavalin A-like lectins/glucanases"/>
    <property type="match status" value="1"/>
</dbReference>
<reference evidence="1" key="1">
    <citation type="journal article" date="2014" name="Front. Microbiol.">
        <title>High frequency of phylogenetically diverse reductive dehalogenase-homologous genes in deep subseafloor sedimentary metagenomes.</title>
        <authorList>
            <person name="Kawai M."/>
            <person name="Futagami T."/>
            <person name="Toyoda A."/>
            <person name="Takaki Y."/>
            <person name="Nishi S."/>
            <person name="Hori S."/>
            <person name="Arai W."/>
            <person name="Tsubouchi T."/>
            <person name="Morono Y."/>
            <person name="Uchiyama I."/>
            <person name="Ito T."/>
            <person name="Fujiyama A."/>
            <person name="Inagaki F."/>
            <person name="Takami H."/>
        </authorList>
    </citation>
    <scope>NUCLEOTIDE SEQUENCE</scope>
    <source>
        <strain evidence="1">Expedition CK06-06</strain>
    </source>
</reference>
<dbReference type="EMBL" id="BARS01007645">
    <property type="protein sequence ID" value="GAF67951.1"/>
    <property type="molecule type" value="Genomic_DNA"/>
</dbReference>
<dbReference type="Gene3D" id="2.60.120.200">
    <property type="match status" value="1"/>
</dbReference>
<feature type="non-terminal residue" evidence="1">
    <location>
        <position position="390"/>
    </location>
</feature>
<evidence type="ECO:0008006" key="2">
    <source>
        <dbReference type="Google" id="ProtNLM"/>
    </source>
</evidence>
<dbReference type="InterPro" id="IPR013320">
    <property type="entry name" value="ConA-like_dom_sf"/>
</dbReference>
<evidence type="ECO:0000313" key="1">
    <source>
        <dbReference type="EMBL" id="GAF67951.1"/>
    </source>
</evidence>
<proteinExistence type="predicted"/>
<gene>
    <name evidence="1" type="ORF">S01H1_14680</name>
</gene>
<sequence>RIRPLSYFGKGHSSDDWDYEGYLTDFRFYDRALSSYNIMELYQGAYSDTTDLFLWYPTTGIDYSTSTWTNYGSGTDATIEDPDTIIDPTVSDVYVRPIWDEIEVYFAQSSDLRTNVDEQEYPYFRLRLKYDNHLLDDGSNDAVWINSSVASWSTAWYKYYTQVSVGSWNFVVTSASEDTYGITALDSASAVSFDEDIIWDEIEVYYGYQHDPREYLGATNWGIFRLRLKYDNHLLNDNANDEVWINTEVASWSGGLFWYDNVVQTTVGSWNYAVTSASEDTYGITAFDSDSAAEYDTDLIWDAIGVHLWIDDARDNIDDTIMVYAWLTYMYDMTNVTDGTVLLNGTGMSYGSNIWSLGRSQSTVGLWSYGITSISGNTHGITVIGYNSFT</sequence>